<dbReference type="Pfam" id="PF09839">
    <property type="entry name" value="DUF2066"/>
    <property type="match status" value="1"/>
</dbReference>
<dbReference type="AlphaFoldDB" id="A0A2T5MJW3"/>
<dbReference type="EMBL" id="QANS01000001">
    <property type="protein sequence ID" value="PTU32876.1"/>
    <property type="molecule type" value="Genomic_DNA"/>
</dbReference>
<dbReference type="OrthoDB" id="7063140at2"/>
<dbReference type="InterPro" id="IPR018642">
    <property type="entry name" value="DUF2066"/>
</dbReference>
<evidence type="ECO:0000313" key="2">
    <source>
        <dbReference type="EMBL" id="PTU32876.1"/>
    </source>
</evidence>
<dbReference type="RefSeq" id="WP_107938585.1">
    <property type="nucleotide sequence ID" value="NZ_QANS01000001.1"/>
</dbReference>
<name>A0A2T5MJW3_9GAMM</name>
<reference evidence="2 3" key="1">
    <citation type="submission" date="2018-04" db="EMBL/GenBank/DDBJ databases">
        <title>Novel species isolated from glacier.</title>
        <authorList>
            <person name="Liu Q."/>
            <person name="Xin Y.-H."/>
        </authorList>
    </citation>
    <scope>NUCLEOTIDE SEQUENCE [LARGE SCALE GENOMIC DNA]</scope>
    <source>
        <strain evidence="2 3">GT1R17</strain>
    </source>
</reference>
<feature type="chain" id="PRO_5015532978" evidence="1">
    <location>
        <begin position="24"/>
        <end position="204"/>
    </location>
</feature>
<keyword evidence="1" id="KW-0732">Signal</keyword>
<proteinExistence type="predicted"/>
<sequence length="204" mass="21376">MHAKSLSLLAAILLGSATFGAQAQTADDYISSAVVTDQSPASRDKGLRDSLSIVLTRVGGAKATGAKVALLLARADAFVQQFDYNNNDKGELLIIATFDQPAVDAALKSLGFAVWGINTSPVDDVALSISGITNPRAYARALNYLRALPGMKNVSVLVLAGDVVYLRLRSEGGAARLTGALSVGGVLKRLDKGDTRELAYALQR</sequence>
<comment type="caution">
    <text evidence="2">The sequence shown here is derived from an EMBL/GenBank/DDBJ whole genome shotgun (WGS) entry which is preliminary data.</text>
</comment>
<evidence type="ECO:0000313" key="3">
    <source>
        <dbReference type="Proteomes" id="UP000244248"/>
    </source>
</evidence>
<dbReference type="Proteomes" id="UP000244248">
    <property type="component" value="Unassembled WGS sequence"/>
</dbReference>
<evidence type="ECO:0000256" key="1">
    <source>
        <dbReference type="SAM" id="SignalP"/>
    </source>
</evidence>
<feature type="signal peptide" evidence="1">
    <location>
        <begin position="1"/>
        <end position="23"/>
    </location>
</feature>
<organism evidence="2 3">
    <name type="scientific">Stenotrophobium rhamnosiphilum</name>
    <dbReference type="NCBI Taxonomy" id="2029166"/>
    <lineage>
        <taxon>Bacteria</taxon>
        <taxon>Pseudomonadati</taxon>
        <taxon>Pseudomonadota</taxon>
        <taxon>Gammaproteobacteria</taxon>
        <taxon>Nevskiales</taxon>
        <taxon>Nevskiaceae</taxon>
        <taxon>Stenotrophobium</taxon>
    </lineage>
</organism>
<accession>A0A2T5MJW3</accession>
<gene>
    <name evidence="2" type="ORF">CJD38_01820</name>
</gene>
<protein>
    <submittedName>
        <fullName evidence="2">Uncharacterized protein</fullName>
    </submittedName>
</protein>
<keyword evidence="3" id="KW-1185">Reference proteome</keyword>